<dbReference type="AlphaFoldDB" id="A0A077X3U9"/>
<evidence type="ECO:0000256" key="1">
    <source>
        <dbReference type="SAM" id="MobiDB-lite"/>
    </source>
</evidence>
<protein>
    <submittedName>
        <fullName evidence="3">Uncharacterized protein</fullName>
    </submittedName>
</protein>
<feature type="region of interest" description="Disordered" evidence="1">
    <location>
        <begin position="1"/>
        <end position="84"/>
    </location>
</feature>
<feature type="compositionally biased region" description="Basic and acidic residues" evidence="1">
    <location>
        <begin position="1"/>
        <end position="12"/>
    </location>
</feature>
<dbReference type="PANTHER" id="PTHR34078:SF3">
    <property type="entry name" value="TRANSMEMBRANE PROTEIN"/>
    <property type="match status" value="1"/>
</dbReference>
<feature type="compositionally biased region" description="Pro residues" evidence="1">
    <location>
        <begin position="58"/>
        <end position="71"/>
    </location>
</feature>
<dbReference type="EMBL" id="LK023385">
    <property type="protein sequence ID" value="CDS13672.1"/>
    <property type="molecule type" value="Genomic_DNA"/>
</dbReference>
<feature type="compositionally biased region" description="Polar residues" evidence="1">
    <location>
        <begin position="37"/>
        <end position="56"/>
    </location>
</feature>
<evidence type="ECO:0000313" key="3">
    <source>
        <dbReference type="EMBL" id="CDS13672.1"/>
    </source>
</evidence>
<sequence>MGKPTNEHNPPDHDEDPPPSYDESENTAYNPRFLQGNAASSSTPAAPIEQQQSQLYPTVPPSPSSHPPVPILQPQQQQQQQQQPGPYYYQYQTFPVTSQRQYHYYQGRSGVRDRIYINTVERRFPTAIIFFVLGWVCPLLWFMGACCCAGRRNPYEAFWGKANAVMGVLFILSSIVYSMVAVTVDDWSVGLRLFYTFSTA</sequence>
<accession>A0A077X3U9</accession>
<name>A0A077X3U9_9FUNG</name>
<proteinExistence type="predicted"/>
<organism evidence="3">
    <name type="scientific">Lichtheimia ramosa</name>
    <dbReference type="NCBI Taxonomy" id="688394"/>
    <lineage>
        <taxon>Eukaryota</taxon>
        <taxon>Fungi</taxon>
        <taxon>Fungi incertae sedis</taxon>
        <taxon>Mucoromycota</taxon>
        <taxon>Mucoromycotina</taxon>
        <taxon>Mucoromycetes</taxon>
        <taxon>Mucorales</taxon>
        <taxon>Lichtheimiaceae</taxon>
        <taxon>Lichtheimia</taxon>
    </lineage>
</organism>
<gene>
    <name evidence="3" type="ORF">LRAMOSA05846</name>
</gene>
<dbReference type="PANTHER" id="PTHR34078">
    <property type="entry name" value="EXPRESSED PROTEIN"/>
    <property type="match status" value="1"/>
</dbReference>
<feature type="compositionally biased region" description="Low complexity" evidence="1">
    <location>
        <begin position="73"/>
        <end position="84"/>
    </location>
</feature>
<feature type="transmembrane region" description="Helical" evidence="2">
    <location>
        <begin position="162"/>
        <end position="184"/>
    </location>
</feature>
<dbReference type="OrthoDB" id="2289831at2759"/>
<evidence type="ECO:0000256" key="2">
    <source>
        <dbReference type="SAM" id="Phobius"/>
    </source>
</evidence>
<feature type="transmembrane region" description="Helical" evidence="2">
    <location>
        <begin position="127"/>
        <end position="150"/>
    </location>
</feature>
<feature type="compositionally biased region" description="Acidic residues" evidence="1">
    <location>
        <begin position="13"/>
        <end position="25"/>
    </location>
</feature>
<keyword evidence="2" id="KW-1133">Transmembrane helix</keyword>
<reference evidence="3" key="1">
    <citation type="journal article" date="2014" name="Genome Announc.">
        <title>De novo whole-genome sequence and genome annotation of Lichtheimia ramosa.</title>
        <authorList>
            <person name="Linde J."/>
            <person name="Schwartze V."/>
            <person name="Binder U."/>
            <person name="Lass-Florl C."/>
            <person name="Voigt K."/>
            <person name="Horn F."/>
        </authorList>
    </citation>
    <scope>NUCLEOTIDE SEQUENCE</scope>
    <source>
        <strain evidence="3">JMRC FSU:6197</strain>
    </source>
</reference>
<keyword evidence="2" id="KW-0472">Membrane</keyword>
<keyword evidence="2" id="KW-0812">Transmembrane</keyword>